<feature type="compositionally biased region" description="Basic and acidic residues" evidence="1">
    <location>
        <begin position="1"/>
        <end position="13"/>
    </location>
</feature>
<reference evidence="3" key="1">
    <citation type="submission" date="2016-11" db="UniProtKB">
        <authorList>
            <consortium name="WormBaseParasite"/>
        </authorList>
    </citation>
    <scope>IDENTIFICATION</scope>
</reference>
<accession>A0A1I7Z899</accession>
<dbReference type="Proteomes" id="UP000095287">
    <property type="component" value="Unplaced"/>
</dbReference>
<name>A0A1I7Z899_9BILA</name>
<organism evidence="2 3">
    <name type="scientific">Steinernema glaseri</name>
    <dbReference type="NCBI Taxonomy" id="37863"/>
    <lineage>
        <taxon>Eukaryota</taxon>
        <taxon>Metazoa</taxon>
        <taxon>Ecdysozoa</taxon>
        <taxon>Nematoda</taxon>
        <taxon>Chromadorea</taxon>
        <taxon>Rhabditida</taxon>
        <taxon>Tylenchina</taxon>
        <taxon>Panagrolaimomorpha</taxon>
        <taxon>Strongyloidoidea</taxon>
        <taxon>Steinernematidae</taxon>
        <taxon>Steinernema</taxon>
    </lineage>
</organism>
<feature type="region of interest" description="Disordered" evidence="1">
    <location>
        <begin position="1"/>
        <end position="29"/>
    </location>
</feature>
<sequence>MKSDPSFHERPRADSGLLEGPSSPPANDRRRRRLMLHKQNKGMFSLYTYDGGGRTYLYYTTAAIIWDVIAPNTLFESPGRRALVVNPE</sequence>
<proteinExistence type="predicted"/>
<evidence type="ECO:0000313" key="2">
    <source>
        <dbReference type="Proteomes" id="UP000095287"/>
    </source>
</evidence>
<protein>
    <submittedName>
        <fullName evidence="3">Uncharacterized protein</fullName>
    </submittedName>
</protein>
<evidence type="ECO:0000313" key="3">
    <source>
        <dbReference type="WBParaSite" id="L893_g23598.t1"/>
    </source>
</evidence>
<keyword evidence="2" id="KW-1185">Reference proteome</keyword>
<evidence type="ECO:0000256" key="1">
    <source>
        <dbReference type="SAM" id="MobiDB-lite"/>
    </source>
</evidence>
<dbReference type="AlphaFoldDB" id="A0A1I7Z899"/>
<dbReference type="WBParaSite" id="L893_g23598.t1">
    <property type="protein sequence ID" value="L893_g23598.t1"/>
    <property type="gene ID" value="L893_g23598"/>
</dbReference>